<gene>
    <name evidence="1" type="ORF">BJF95_05000</name>
</gene>
<dbReference type="AlphaFoldDB" id="A0A1Q8ZS67"/>
<comment type="caution">
    <text evidence="1">The sequence shown here is derived from an EMBL/GenBank/DDBJ whole genome shotgun (WGS) entry which is preliminary data.</text>
</comment>
<dbReference type="STRING" id="1867956.BJF95_05000"/>
<dbReference type="Proteomes" id="UP000186894">
    <property type="component" value="Unassembled WGS sequence"/>
</dbReference>
<organism evidence="1 2">
    <name type="scientific">Rhizobium oryziradicis</name>
    <dbReference type="NCBI Taxonomy" id="1867956"/>
    <lineage>
        <taxon>Bacteria</taxon>
        <taxon>Pseudomonadati</taxon>
        <taxon>Pseudomonadota</taxon>
        <taxon>Alphaproteobacteria</taxon>
        <taxon>Hyphomicrobiales</taxon>
        <taxon>Rhizobiaceae</taxon>
        <taxon>Rhizobium/Agrobacterium group</taxon>
        <taxon>Rhizobium</taxon>
    </lineage>
</organism>
<dbReference type="EMBL" id="MKIM01000026">
    <property type="protein sequence ID" value="OLP44938.1"/>
    <property type="molecule type" value="Genomic_DNA"/>
</dbReference>
<accession>A0A1Q8ZS67</accession>
<name>A0A1Q8ZS67_9HYPH</name>
<dbReference type="RefSeq" id="WP_075639442.1">
    <property type="nucleotide sequence ID" value="NZ_MKIM01000026.1"/>
</dbReference>
<keyword evidence="2" id="KW-1185">Reference proteome</keyword>
<evidence type="ECO:0000313" key="1">
    <source>
        <dbReference type="EMBL" id="OLP44938.1"/>
    </source>
</evidence>
<proteinExistence type="predicted"/>
<reference evidence="1 2" key="1">
    <citation type="submission" date="2016-09" db="EMBL/GenBank/DDBJ databases">
        <title>Rhizobium oryziradicis sp. nov., isolated from the root of rice.</title>
        <authorList>
            <person name="Zhao J."/>
            <person name="Zhang X."/>
        </authorList>
    </citation>
    <scope>NUCLEOTIDE SEQUENCE [LARGE SCALE GENOMIC DNA]</scope>
    <source>
        <strain evidence="1 2">N19</strain>
    </source>
</reference>
<protein>
    <submittedName>
        <fullName evidence="1">Uncharacterized protein</fullName>
    </submittedName>
</protein>
<sequence>MQEQKHADHFADGIAELRLLGVDQVRLNSLDFSKLWLAIEAEARTLDAALPAPLRIAKVMTSDWFDPELFAALCGANLGNAIERMAKYMRLIAPMAVKVERRPTRAMVTIDFSGSDQDAA</sequence>
<evidence type="ECO:0000313" key="2">
    <source>
        <dbReference type="Proteomes" id="UP000186894"/>
    </source>
</evidence>